<keyword evidence="1" id="KW-0812">Transmembrane</keyword>
<reference evidence="3" key="1">
    <citation type="submission" date="2016-11" db="EMBL/GenBank/DDBJ databases">
        <authorList>
            <person name="Varghese N."/>
            <person name="Submissions S."/>
        </authorList>
    </citation>
    <scope>NUCLEOTIDE SEQUENCE [LARGE SCALE GENOMIC DNA]</scope>
    <source>
        <strain evidence="3">DSM 26898</strain>
    </source>
</reference>
<dbReference type="Proteomes" id="UP000184236">
    <property type="component" value="Unassembled WGS sequence"/>
</dbReference>
<dbReference type="EMBL" id="FQVO01000015">
    <property type="protein sequence ID" value="SHF34101.1"/>
    <property type="molecule type" value="Genomic_DNA"/>
</dbReference>
<accession>A0A1M5AV07</accession>
<proteinExistence type="predicted"/>
<keyword evidence="1" id="KW-0472">Membrane</keyword>
<keyword evidence="1" id="KW-1133">Transmembrane helix</keyword>
<evidence type="ECO:0000256" key="1">
    <source>
        <dbReference type="SAM" id="Phobius"/>
    </source>
</evidence>
<sequence length="58" mass="6808">MLKMKMVGILKNITFVVKTESLAKRGTFFILCGNALLFYHMSVLLQRINKEYFTSKKY</sequence>
<dbReference type="AlphaFoldDB" id="A0A1M5AV07"/>
<protein>
    <submittedName>
        <fullName evidence="2">Uncharacterized protein</fullName>
    </submittedName>
</protein>
<evidence type="ECO:0000313" key="2">
    <source>
        <dbReference type="EMBL" id="SHF34101.1"/>
    </source>
</evidence>
<gene>
    <name evidence="2" type="ORF">SAMN05444408_11544</name>
</gene>
<feature type="transmembrane region" description="Helical" evidence="1">
    <location>
        <begin position="28"/>
        <end position="48"/>
    </location>
</feature>
<organism evidence="2 3">
    <name type="scientific">Chryseobacterium takakiae</name>
    <dbReference type="NCBI Taxonomy" id="1302685"/>
    <lineage>
        <taxon>Bacteria</taxon>
        <taxon>Pseudomonadati</taxon>
        <taxon>Bacteroidota</taxon>
        <taxon>Flavobacteriia</taxon>
        <taxon>Flavobacteriales</taxon>
        <taxon>Weeksellaceae</taxon>
        <taxon>Chryseobacterium group</taxon>
        <taxon>Chryseobacterium</taxon>
    </lineage>
</organism>
<keyword evidence="3" id="KW-1185">Reference proteome</keyword>
<name>A0A1M5AV07_9FLAO</name>
<evidence type="ECO:0000313" key="3">
    <source>
        <dbReference type="Proteomes" id="UP000184236"/>
    </source>
</evidence>